<dbReference type="InParanoid" id="A0A419PJ46"/>
<dbReference type="Proteomes" id="UP000286415">
    <property type="component" value="Unassembled WGS sequence"/>
</dbReference>
<keyword evidence="2" id="KW-1185">Reference proteome</keyword>
<reference evidence="1 2" key="1">
    <citation type="journal article" date="2018" name="Biotechnol. Adv.">
        <title>Improved genomic resources and new bioinformatic workflow for the carcinogenic parasite Clonorchis sinensis: Biotechnological implications.</title>
        <authorList>
            <person name="Wang D."/>
            <person name="Korhonen P.K."/>
            <person name="Gasser R.B."/>
            <person name="Young N.D."/>
        </authorList>
    </citation>
    <scope>NUCLEOTIDE SEQUENCE [LARGE SCALE GENOMIC DNA]</scope>
    <source>
        <strain evidence="1">Cs-k2</strain>
    </source>
</reference>
<gene>
    <name evidence="1" type="ORF">CSKR_103533</name>
</gene>
<reference evidence="1 2" key="2">
    <citation type="journal article" date="2021" name="Genomics">
        <title>High-quality reference genome for Clonorchis sinensis.</title>
        <authorList>
            <person name="Young N.D."/>
            <person name="Stroehlein A.J."/>
            <person name="Kinkar L."/>
            <person name="Wang T."/>
            <person name="Sohn W.M."/>
            <person name="Chang B.C.H."/>
            <person name="Kaur P."/>
            <person name="Weisz D."/>
            <person name="Dudchenko O."/>
            <person name="Aiden E.L."/>
            <person name="Korhonen P.K."/>
            <person name="Gasser R.B."/>
        </authorList>
    </citation>
    <scope>NUCLEOTIDE SEQUENCE [LARGE SCALE GENOMIC DNA]</scope>
    <source>
        <strain evidence="1">Cs-k2</strain>
    </source>
</reference>
<accession>A0A419PJ46</accession>
<proteinExistence type="predicted"/>
<dbReference type="AlphaFoldDB" id="A0A419PJ46"/>
<organism evidence="1 2">
    <name type="scientific">Clonorchis sinensis</name>
    <name type="common">Chinese liver fluke</name>
    <dbReference type="NCBI Taxonomy" id="79923"/>
    <lineage>
        <taxon>Eukaryota</taxon>
        <taxon>Metazoa</taxon>
        <taxon>Spiralia</taxon>
        <taxon>Lophotrochozoa</taxon>
        <taxon>Platyhelminthes</taxon>
        <taxon>Trematoda</taxon>
        <taxon>Digenea</taxon>
        <taxon>Opisthorchiida</taxon>
        <taxon>Opisthorchiata</taxon>
        <taxon>Opisthorchiidae</taxon>
        <taxon>Clonorchis</taxon>
    </lineage>
</organism>
<dbReference type="EMBL" id="NIRI02000042">
    <property type="protein sequence ID" value="KAG5448817.1"/>
    <property type="molecule type" value="Genomic_DNA"/>
</dbReference>
<evidence type="ECO:0000313" key="2">
    <source>
        <dbReference type="Proteomes" id="UP000286415"/>
    </source>
</evidence>
<evidence type="ECO:0000313" key="1">
    <source>
        <dbReference type="EMBL" id="KAG5448817.1"/>
    </source>
</evidence>
<dbReference type="OrthoDB" id="10611527at2759"/>
<comment type="caution">
    <text evidence="1">The sequence shown here is derived from an EMBL/GenBank/DDBJ whole genome shotgun (WGS) entry which is preliminary data.</text>
</comment>
<name>A0A419PJ46_CLOSI</name>
<sequence>MVENGSTFLLWSFLAVLLYFTYLKFCVGLQQYAKRNLLMRQLPVVSLYEMSSKTHHPPAES</sequence>
<protein>
    <submittedName>
        <fullName evidence="1">Uncharacterized protein</fullName>
    </submittedName>
</protein>